<dbReference type="AlphaFoldDB" id="G0TT71"/>
<accession>G0TT71</accession>
<sequence>MTIPFMNSESICDDGLCIFLSLQQSKSALTWHMSLCQMNVSWICKHDRLPLGRRCAALQVPAILSTNALFPTLCLSKRPFIEHSTSPDRWRSPEKTEVNRRHTGVRLGSEFARIKEQAELEQKLVDADRFTDWNMVFHVTAGVAIVLVLLNVLLETVEPNPSPEYTPYVSVSEKDQSIGGG</sequence>
<name>G0TT71_TRYVY</name>
<gene>
    <name evidence="1" type="ORF">TVY486_0303300</name>
</gene>
<proteinExistence type="predicted"/>
<dbReference type="VEuPathDB" id="TriTrypDB:TvY486_0303300"/>
<dbReference type="EMBL" id="HE573019">
    <property type="protein sequence ID" value="CCC47152.1"/>
    <property type="molecule type" value="Genomic_DNA"/>
</dbReference>
<organism evidence="1">
    <name type="scientific">Trypanosoma vivax (strain Y486)</name>
    <dbReference type="NCBI Taxonomy" id="1055687"/>
    <lineage>
        <taxon>Eukaryota</taxon>
        <taxon>Discoba</taxon>
        <taxon>Euglenozoa</taxon>
        <taxon>Kinetoplastea</taxon>
        <taxon>Metakinetoplastina</taxon>
        <taxon>Trypanosomatida</taxon>
        <taxon>Trypanosomatidae</taxon>
        <taxon>Trypanosoma</taxon>
        <taxon>Duttonella</taxon>
    </lineage>
</organism>
<evidence type="ECO:0000313" key="1">
    <source>
        <dbReference type="EMBL" id="CCC47152.1"/>
    </source>
</evidence>
<reference evidence="1" key="1">
    <citation type="journal article" date="2012" name="Proc. Natl. Acad. Sci. U.S.A.">
        <title>Antigenic diversity is generated by distinct evolutionary mechanisms in African trypanosome species.</title>
        <authorList>
            <person name="Jackson A.P."/>
            <person name="Berry A."/>
            <person name="Aslett M."/>
            <person name="Allison H.C."/>
            <person name="Burton P."/>
            <person name="Vavrova-Anderson J."/>
            <person name="Brown R."/>
            <person name="Browne H."/>
            <person name="Corton N."/>
            <person name="Hauser H."/>
            <person name="Gamble J."/>
            <person name="Gilderthorp R."/>
            <person name="Marcello L."/>
            <person name="McQuillan J."/>
            <person name="Otto T.D."/>
            <person name="Quail M.A."/>
            <person name="Sanders M.J."/>
            <person name="van Tonder A."/>
            <person name="Ginger M.L."/>
            <person name="Field M.C."/>
            <person name="Barry J.D."/>
            <person name="Hertz-Fowler C."/>
            <person name="Berriman M."/>
        </authorList>
    </citation>
    <scope>NUCLEOTIDE SEQUENCE</scope>
    <source>
        <strain evidence="1">Y486</strain>
    </source>
</reference>
<protein>
    <submittedName>
        <fullName evidence="1">Uncharacterized protein</fullName>
    </submittedName>
</protein>